<dbReference type="InterPro" id="IPR032525">
    <property type="entry name" value="Peptidase_U32_C"/>
</dbReference>
<evidence type="ECO:0000256" key="2">
    <source>
        <dbReference type="ARBA" id="ARBA00022801"/>
    </source>
</evidence>
<keyword evidence="2" id="KW-0378">Hydrolase</keyword>
<dbReference type="RefSeq" id="WP_093393629.1">
    <property type="nucleotide sequence ID" value="NZ_FOUU01000002.1"/>
</dbReference>
<keyword evidence="1 5" id="KW-0645">Protease</keyword>
<evidence type="ECO:0000313" key="6">
    <source>
        <dbReference type="Proteomes" id="UP000199611"/>
    </source>
</evidence>
<dbReference type="PANTHER" id="PTHR30217:SF6">
    <property type="entry name" value="TRNA HYDROXYLATION PROTEIN P"/>
    <property type="match status" value="1"/>
</dbReference>
<dbReference type="InterPro" id="IPR001539">
    <property type="entry name" value="Peptidase_U32"/>
</dbReference>
<name>A0A1I4S6D7_9BACT</name>
<evidence type="ECO:0000313" key="5">
    <source>
        <dbReference type="EMBL" id="SFM59833.1"/>
    </source>
</evidence>
<dbReference type="GO" id="GO:0006508">
    <property type="term" value="P:proteolysis"/>
    <property type="evidence" value="ECO:0007669"/>
    <property type="project" value="UniProtKB-KW"/>
</dbReference>
<dbReference type="STRING" id="39841.SAMN05660836_00775"/>
<organism evidence="5 6">
    <name type="scientific">Thermodesulforhabdus norvegica</name>
    <dbReference type="NCBI Taxonomy" id="39841"/>
    <lineage>
        <taxon>Bacteria</taxon>
        <taxon>Pseudomonadati</taxon>
        <taxon>Thermodesulfobacteriota</taxon>
        <taxon>Syntrophobacteria</taxon>
        <taxon>Syntrophobacterales</taxon>
        <taxon>Thermodesulforhabdaceae</taxon>
        <taxon>Thermodesulforhabdus</taxon>
    </lineage>
</organism>
<dbReference type="GO" id="GO:0008233">
    <property type="term" value="F:peptidase activity"/>
    <property type="evidence" value="ECO:0007669"/>
    <property type="project" value="UniProtKB-KW"/>
</dbReference>
<comment type="similarity">
    <text evidence="3">Belongs to the peptidase U32 family.</text>
</comment>
<accession>A0A1I4S6D7</accession>
<keyword evidence="6" id="KW-1185">Reference proteome</keyword>
<sequence length="419" mass="47224">MKERITQKPELLAPGGSLTSAIIAIIYGADAVYTGIPELSLRDGKANLGDEEIAHLVYYARKKKKRVYVALNVFARNKHIKIIPSWLEYLSDLKPDGIIVSDPGVIRLCKRYAPDLPVHLSTQANTTNKESLFFWKEVGVSRVNLARELSYDELREICEDPPVEVEIFVHGAMCVSYSGRCLLSALFTNRSANLGKCAHPCRWSYLLVEPGRPDEPLTLIQEGSESYILNSRDLCLLEKVGDIIRLGVHALKIEGRRKSFLYAATVTNVYRRAIDAWTCGSVDERQLKSWRKELEMVSHRPYTTGFLFPDYGSLTEEKSSSYSRIRALAGIVIPRPEDRPDFDDIGLSSRGEICIQVRHTLDIGNELEFLFPDGSVHGEKLKAMETLQGSLLKRAHPGMIVRIPVECTTFPYQVIRLKT</sequence>
<protein>
    <submittedName>
        <fullName evidence="5">Putative protease</fullName>
    </submittedName>
</protein>
<dbReference type="Pfam" id="PF01136">
    <property type="entry name" value="Peptidase_U32"/>
    <property type="match status" value="1"/>
</dbReference>
<dbReference type="OrthoDB" id="9807498at2"/>
<dbReference type="AlphaFoldDB" id="A0A1I4S6D7"/>
<evidence type="ECO:0000259" key="4">
    <source>
        <dbReference type="Pfam" id="PF16325"/>
    </source>
</evidence>
<feature type="domain" description="Peptidase family U32 C-terminal" evidence="4">
    <location>
        <begin position="350"/>
        <end position="415"/>
    </location>
</feature>
<evidence type="ECO:0000256" key="3">
    <source>
        <dbReference type="ARBA" id="ARBA00038374"/>
    </source>
</evidence>
<dbReference type="EMBL" id="FOUU01000002">
    <property type="protein sequence ID" value="SFM59833.1"/>
    <property type="molecule type" value="Genomic_DNA"/>
</dbReference>
<dbReference type="Proteomes" id="UP000199611">
    <property type="component" value="Unassembled WGS sequence"/>
</dbReference>
<proteinExistence type="inferred from homology"/>
<dbReference type="InterPro" id="IPR051454">
    <property type="entry name" value="RNA/ubiquinone_mod_enzymes"/>
</dbReference>
<dbReference type="PANTHER" id="PTHR30217">
    <property type="entry name" value="PEPTIDASE U32 FAMILY"/>
    <property type="match status" value="1"/>
</dbReference>
<gene>
    <name evidence="5" type="ORF">SAMN05660836_00775</name>
</gene>
<evidence type="ECO:0000256" key="1">
    <source>
        <dbReference type="ARBA" id="ARBA00022670"/>
    </source>
</evidence>
<dbReference type="Gene3D" id="2.40.30.10">
    <property type="entry name" value="Translation factors"/>
    <property type="match status" value="1"/>
</dbReference>
<reference evidence="5 6" key="1">
    <citation type="submission" date="2016-10" db="EMBL/GenBank/DDBJ databases">
        <authorList>
            <person name="de Groot N.N."/>
        </authorList>
    </citation>
    <scope>NUCLEOTIDE SEQUENCE [LARGE SCALE GENOMIC DNA]</scope>
    <source>
        <strain evidence="5 6">DSM 9990</strain>
    </source>
</reference>
<dbReference type="PROSITE" id="PS01276">
    <property type="entry name" value="PEPTIDASE_U32"/>
    <property type="match status" value="1"/>
</dbReference>
<dbReference type="Pfam" id="PF16325">
    <property type="entry name" value="Peptidase_U32_C"/>
    <property type="match status" value="1"/>
</dbReference>